<keyword evidence="3" id="KW-1185">Reference proteome</keyword>
<protein>
    <submittedName>
        <fullName evidence="2">Uncharacterized protein</fullName>
    </submittedName>
</protein>
<comment type="caution">
    <text evidence="2">The sequence shown here is derived from an EMBL/GenBank/DDBJ whole genome shotgun (WGS) entry which is preliminary data.</text>
</comment>
<evidence type="ECO:0000256" key="1">
    <source>
        <dbReference type="SAM" id="Phobius"/>
    </source>
</evidence>
<proteinExistence type="predicted"/>
<keyword evidence="1" id="KW-0812">Transmembrane</keyword>
<dbReference type="Proteomes" id="UP001458880">
    <property type="component" value="Unassembled WGS sequence"/>
</dbReference>
<keyword evidence="1" id="KW-1133">Transmembrane helix</keyword>
<organism evidence="2 3">
    <name type="scientific">Popillia japonica</name>
    <name type="common">Japanese beetle</name>
    <dbReference type="NCBI Taxonomy" id="7064"/>
    <lineage>
        <taxon>Eukaryota</taxon>
        <taxon>Metazoa</taxon>
        <taxon>Ecdysozoa</taxon>
        <taxon>Arthropoda</taxon>
        <taxon>Hexapoda</taxon>
        <taxon>Insecta</taxon>
        <taxon>Pterygota</taxon>
        <taxon>Neoptera</taxon>
        <taxon>Endopterygota</taxon>
        <taxon>Coleoptera</taxon>
        <taxon>Polyphaga</taxon>
        <taxon>Scarabaeiformia</taxon>
        <taxon>Scarabaeidae</taxon>
        <taxon>Rutelinae</taxon>
        <taxon>Popillia</taxon>
    </lineage>
</organism>
<dbReference type="AlphaFoldDB" id="A0AAW1MCM1"/>
<evidence type="ECO:0000313" key="3">
    <source>
        <dbReference type="Proteomes" id="UP001458880"/>
    </source>
</evidence>
<name>A0AAW1MCM1_POPJA</name>
<accession>A0AAW1MCM1</accession>
<evidence type="ECO:0000313" key="2">
    <source>
        <dbReference type="EMBL" id="KAK9744149.1"/>
    </source>
</evidence>
<feature type="transmembrane region" description="Helical" evidence="1">
    <location>
        <begin position="29"/>
        <end position="50"/>
    </location>
</feature>
<reference evidence="2 3" key="1">
    <citation type="journal article" date="2024" name="BMC Genomics">
        <title>De novo assembly and annotation of Popillia japonica's genome with initial clues to its potential as an invasive pest.</title>
        <authorList>
            <person name="Cucini C."/>
            <person name="Boschi S."/>
            <person name="Funari R."/>
            <person name="Cardaioli E."/>
            <person name="Iannotti N."/>
            <person name="Marturano G."/>
            <person name="Paoli F."/>
            <person name="Bruttini M."/>
            <person name="Carapelli A."/>
            <person name="Frati F."/>
            <person name="Nardi F."/>
        </authorList>
    </citation>
    <scope>NUCLEOTIDE SEQUENCE [LARGE SCALE GENOMIC DNA]</scope>
    <source>
        <strain evidence="2">DMR45628</strain>
    </source>
</reference>
<dbReference type="EMBL" id="JASPKY010000061">
    <property type="protein sequence ID" value="KAK9744149.1"/>
    <property type="molecule type" value="Genomic_DNA"/>
</dbReference>
<keyword evidence="1" id="KW-0472">Membrane</keyword>
<sequence length="87" mass="9992">MFIIGTSISTFYNCILIKVIATTGMFLKIFSLSGVTTTYTPMFRLLLVFMRSRKFGFWFKAIIELSKKSIRAEEIVLSTEVLLPKIE</sequence>
<gene>
    <name evidence="2" type="ORF">QE152_g7987</name>
</gene>